<feature type="domain" description="PurM-like C-terminal" evidence="10">
    <location>
        <begin position="215"/>
        <end position="364"/>
    </location>
</feature>
<evidence type="ECO:0000256" key="2">
    <source>
        <dbReference type="ARBA" id="ARBA00022598"/>
    </source>
</evidence>
<feature type="active site" description="Proton acceptor" evidence="8">
    <location>
        <position position="108"/>
    </location>
</feature>
<dbReference type="CDD" id="cd02204">
    <property type="entry name" value="PurL_repeat2"/>
    <property type="match status" value="1"/>
</dbReference>
<feature type="domain" description="PurM-like C-terminal" evidence="10">
    <location>
        <begin position="590"/>
        <end position="724"/>
    </location>
</feature>
<comment type="function">
    <text evidence="8">Part of the phosphoribosylformylglycinamidine synthase complex involved in the purines biosynthetic pathway. Catalyzes the ATP-dependent conversion of formylglycinamide ribonucleotide (FGAR) and glutamine to yield formylglycinamidine ribonucleotide (FGAM) and glutamate. The FGAM synthase complex is composed of three subunits. PurQ produces an ammonia molecule by converting glutamine to glutamate. PurL transfers the ammonia molecule to FGAR to form FGAM in an ATP-dependent manner. PurS interacts with PurQ and PurL and is thought to assist in the transfer of the ammonia molecule from PurQ to PurL.</text>
</comment>
<feature type="binding site" evidence="8">
    <location>
        <position position="254"/>
    </location>
    <ligand>
        <name>substrate</name>
    </ligand>
</feature>
<feature type="binding site" evidence="8">
    <location>
        <position position="548"/>
    </location>
    <ligand>
        <name>Mg(2+)</name>
        <dbReference type="ChEBI" id="CHEBI:18420"/>
        <label>1</label>
    </ligand>
</feature>
<feature type="binding site" evidence="8">
    <location>
        <position position="550"/>
    </location>
    <ligand>
        <name>substrate</name>
    </ligand>
</feature>
<dbReference type="NCBIfam" id="TIGR01736">
    <property type="entry name" value="FGAM_synth_II"/>
    <property type="match status" value="1"/>
</dbReference>
<dbReference type="PIRSF" id="PIRSF001587">
    <property type="entry name" value="FGAM_synthase_II"/>
    <property type="match status" value="1"/>
</dbReference>
<keyword evidence="3 8" id="KW-0479">Metal-binding</keyword>
<feature type="domain" description="Phosphoribosylformylglycinamidine synthase linker" evidence="11">
    <location>
        <begin position="19"/>
        <end position="61"/>
    </location>
</feature>
<comment type="pathway">
    <text evidence="8">Purine metabolism; IMP biosynthesis via de novo pathway; 5-amino-1-(5-phospho-D-ribosyl)imidazole from N(2)-formyl-N(1)-(5-phospho-D-ribosyl)glycinamide: step 1/2.</text>
</comment>
<feature type="domain" description="PurM-like N-terminal" evidence="9">
    <location>
        <begin position="454"/>
        <end position="571"/>
    </location>
</feature>
<evidence type="ECO:0000256" key="8">
    <source>
        <dbReference type="HAMAP-Rule" id="MF_00420"/>
    </source>
</evidence>
<organism evidence="12 13">
    <name type="scientific">Corynebacterium meitnerae</name>
    <dbReference type="NCBI Taxonomy" id="2913498"/>
    <lineage>
        <taxon>Bacteria</taxon>
        <taxon>Bacillati</taxon>
        <taxon>Actinomycetota</taxon>
        <taxon>Actinomycetes</taxon>
        <taxon>Mycobacteriales</taxon>
        <taxon>Corynebacteriaceae</taxon>
        <taxon>Corynebacterium</taxon>
    </lineage>
</organism>
<evidence type="ECO:0000256" key="5">
    <source>
        <dbReference type="ARBA" id="ARBA00022755"/>
    </source>
</evidence>
<dbReference type="EC" id="6.3.5.3" evidence="8"/>
<dbReference type="RefSeq" id="WP_269965870.1">
    <property type="nucleotide sequence ID" value="NZ_JAKMUS010000012.1"/>
</dbReference>
<evidence type="ECO:0000313" key="13">
    <source>
        <dbReference type="Proteomes" id="UP001146468"/>
    </source>
</evidence>
<dbReference type="SUPFAM" id="SSF56042">
    <property type="entry name" value="PurM C-terminal domain-like"/>
    <property type="match status" value="2"/>
</dbReference>
<dbReference type="InterPro" id="IPR010918">
    <property type="entry name" value="PurM-like_C_dom"/>
</dbReference>
<comment type="caution">
    <text evidence="8">Lacks conserved residue(s) required for the propagation of feature annotation.</text>
</comment>
<evidence type="ECO:0000259" key="11">
    <source>
        <dbReference type="Pfam" id="PF18072"/>
    </source>
</evidence>
<dbReference type="Proteomes" id="UP001146468">
    <property type="component" value="Unassembled WGS sequence"/>
</dbReference>
<protein>
    <recommendedName>
        <fullName evidence="8">Phosphoribosylformylglycinamidine synthase subunit PurL</fullName>
        <shortName evidence="8">FGAM synthase</shortName>
        <ecNumber evidence="8">6.3.5.3</ecNumber>
    </recommendedName>
    <alternativeName>
        <fullName evidence="8">Formylglycinamide ribonucleotide amidotransferase subunit II</fullName>
        <shortName evidence="8">FGAR amidotransferase II</shortName>
        <shortName evidence="8">FGAR-AT II</shortName>
    </alternativeName>
    <alternativeName>
        <fullName evidence="8">Glutamine amidotransferase PurL</fullName>
    </alternativeName>
    <alternativeName>
        <fullName evidence="8">Phosphoribosylformylglycinamidine synthase subunit II</fullName>
    </alternativeName>
</protein>
<dbReference type="InterPro" id="IPR010074">
    <property type="entry name" value="PRibForGlyAmidine_synth_PurL"/>
</dbReference>
<keyword evidence="2 8" id="KW-0436">Ligase</keyword>
<feature type="binding site" evidence="8">
    <location>
        <position position="547"/>
    </location>
    <ligand>
        <name>ATP</name>
        <dbReference type="ChEBI" id="CHEBI:30616"/>
    </ligand>
</feature>
<feature type="binding site" evidence="8">
    <location>
        <position position="60"/>
    </location>
    <ligand>
        <name>ATP</name>
        <dbReference type="ChEBI" id="CHEBI:30616"/>
    </ligand>
</feature>
<keyword evidence="4 8" id="KW-0547">Nucleotide-binding</keyword>
<name>A0A9X3LX83_9CORY</name>
<comment type="subunit">
    <text evidence="8">Monomer. Part of the FGAM synthase complex composed of 1 PurL, 1 PurQ and 2 PurS subunits.</text>
</comment>
<dbReference type="PANTHER" id="PTHR43555:SF1">
    <property type="entry name" value="PHOSPHORIBOSYLFORMYLGLYCINAMIDINE SYNTHASE SUBUNIT PURL"/>
    <property type="match status" value="1"/>
</dbReference>
<proteinExistence type="inferred from homology"/>
<feature type="binding site" evidence="8">
    <location>
        <position position="510"/>
    </location>
    <ligand>
        <name>ATP</name>
        <dbReference type="ChEBI" id="CHEBI:30616"/>
    </ligand>
</feature>
<dbReference type="InterPro" id="IPR041609">
    <property type="entry name" value="PurL_linker"/>
</dbReference>
<sequence length="765" mass="80771">MHVKNDTVEAAKATPDLEQPYAALGLQDDEYARIREILGRRPTDAELTVYSVMWSEHCSYKSSKVHLRYFGETMTDEMASKILAGIGENAGVVDIGGGDAVTFRVESHNHPSFVEPYQGAATGVGGIVRDIMAMGARPIAVMDQLRFGAMDAEDTKRVLPGVVAGIGGYGNSLGLPNIGGETVFDAAYAGNPLVNALCVGTLKVEDLHLAFASGTGNKVMLFGSRTGLDGIGGVSVLGSASFEEGEERKLPAVQVGDPFAEKVLIECCLELYAADVVVGIQDLGGGGLSCATSELAAAGDGGMRINLDAVPLRAENMSAAEILASESQERMCAIVAPENVERFKEICAKWDVTCAEIGEVTDEDDRLVITHNGEVVLDAPSSTIADEAPVYERPFARPEWQDEVQGGGDVDKPEQLREAWLKLVASPALCSRDWITEQYDRYVRGNTVQARHANSGVLRIDETTGRGVAISADASGRYTYLDPNMGARLALAEAYRNVAVTGARPVAVTNCLNFGSPENPDVMWQFREAVHGLADGSHELGIPVSGGNVSFYNQTGDTPILPTPVVGVLGVIENVADSVTHRVVNNEDKDVLVLLGETKDEFGGSVWQEISGAGLSGLPPQVDLANEERLADFFCEKADGLTAAHDLSEGGLGQAVFEMIKDTDKGAELDLSGVNADAFTALFSESASRVLVACSPDRVDRVVADATELGIPVAIIGSTNMSGEITFADGTPAAGQSVGVAELREAWSATMPGYFAHADAPNAAV</sequence>
<gene>
    <name evidence="8 12" type="primary">purL</name>
    <name evidence="12" type="ORF">L8U60_08120</name>
</gene>
<comment type="caution">
    <text evidence="12">The sequence shown here is derived from an EMBL/GenBank/DDBJ whole genome shotgun (WGS) entry which is preliminary data.</text>
</comment>
<dbReference type="NCBIfam" id="NF002290">
    <property type="entry name" value="PRK01213.1"/>
    <property type="match status" value="1"/>
</dbReference>
<dbReference type="SUPFAM" id="SSF55326">
    <property type="entry name" value="PurM N-terminal domain-like"/>
    <property type="match status" value="2"/>
</dbReference>
<comment type="subcellular location">
    <subcellularLocation>
        <location evidence="8">Cytoplasm</location>
    </subcellularLocation>
</comment>
<feature type="binding site" evidence="8">
    <location>
        <position position="130"/>
    </location>
    <ligand>
        <name>Mg(2+)</name>
        <dbReference type="ChEBI" id="CHEBI:18420"/>
        <label>2</label>
    </ligand>
</feature>
<dbReference type="GO" id="GO:0006189">
    <property type="term" value="P:'de novo' IMP biosynthetic process"/>
    <property type="evidence" value="ECO:0007669"/>
    <property type="project" value="UniProtKB-UniRule"/>
</dbReference>
<dbReference type="Pfam" id="PF02769">
    <property type="entry name" value="AIRS_C"/>
    <property type="match status" value="2"/>
</dbReference>
<dbReference type="Pfam" id="PF00586">
    <property type="entry name" value="AIRS"/>
    <property type="match status" value="2"/>
</dbReference>
<evidence type="ECO:0000256" key="4">
    <source>
        <dbReference type="ARBA" id="ARBA00022741"/>
    </source>
</evidence>
<dbReference type="GO" id="GO:0005524">
    <property type="term" value="F:ATP binding"/>
    <property type="evidence" value="ECO:0007669"/>
    <property type="project" value="UniProtKB-UniRule"/>
</dbReference>
<feature type="domain" description="PurM-like N-terminal" evidence="9">
    <location>
        <begin position="87"/>
        <end position="201"/>
    </location>
</feature>
<feature type="binding site" evidence="8">
    <location>
        <position position="104"/>
    </location>
    <ligand>
        <name>ATP</name>
        <dbReference type="ChEBI" id="CHEBI:30616"/>
    </ligand>
</feature>
<dbReference type="FunFam" id="3.30.1330.10:FF:000004">
    <property type="entry name" value="Phosphoribosylformylglycinamidine synthase subunit PurL"/>
    <property type="match status" value="1"/>
</dbReference>
<comment type="catalytic activity">
    <reaction evidence="8">
        <text>N(2)-formyl-N(1)-(5-phospho-beta-D-ribosyl)glycinamide + L-glutamine + ATP + H2O = 2-formamido-N(1)-(5-O-phospho-beta-D-ribosyl)acetamidine + L-glutamate + ADP + phosphate + H(+)</text>
        <dbReference type="Rhea" id="RHEA:17129"/>
        <dbReference type="ChEBI" id="CHEBI:15377"/>
        <dbReference type="ChEBI" id="CHEBI:15378"/>
        <dbReference type="ChEBI" id="CHEBI:29985"/>
        <dbReference type="ChEBI" id="CHEBI:30616"/>
        <dbReference type="ChEBI" id="CHEBI:43474"/>
        <dbReference type="ChEBI" id="CHEBI:58359"/>
        <dbReference type="ChEBI" id="CHEBI:147286"/>
        <dbReference type="ChEBI" id="CHEBI:147287"/>
        <dbReference type="ChEBI" id="CHEBI:456216"/>
        <dbReference type="EC" id="6.3.5.3"/>
    </reaction>
</comment>
<evidence type="ECO:0000256" key="7">
    <source>
        <dbReference type="ARBA" id="ARBA00022842"/>
    </source>
</evidence>
<feature type="binding site" evidence="8">
    <location>
        <begin position="326"/>
        <end position="328"/>
    </location>
    <ligand>
        <name>substrate</name>
    </ligand>
</feature>
<feature type="binding site" evidence="8">
    <location>
        <begin position="107"/>
        <end position="110"/>
    </location>
    <ligand>
        <name>substrate</name>
    </ligand>
</feature>
<feature type="binding site" evidence="8">
    <location>
        <position position="106"/>
    </location>
    <ligand>
        <name>Mg(2+)</name>
        <dbReference type="ChEBI" id="CHEBI:18420"/>
        <label>1</label>
    </ligand>
</feature>
<keyword evidence="6 8" id="KW-0067">ATP-binding</keyword>
<dbReference type="EMBL" id="JAKMUS010000012">
    <property type="protein sequence ID" value="MCZ9294448.1"/>
    <property type="molecule type" value="Genomic_DNA"/>
</dbReference>
<evidence type="ECO:0000256" key="3">
    <source>
        <dbReference type="ARBA" id="ARBA00022723"/>
    </source>
</evidence>
<dbReference type="InterPro" id="IPR016188">
    <property type="entry name" value="PurM-like_N"/>
</dbReference>
<dbReference type="InterPro" id="IPR036676">
    <property type="entry name" value="PurM-like_C_sf"/>
</dbReference>
<keyword evidence="5 8" id="KW-0658">Purine biosynthesis</keyword>
<dbReference type="Gene3D" id="3.30.1330.10">
    <property type="entry name" value="PurM-like, N-terminal domain"/>
    <property type="match status" value="2"/>
</dbReference>
<keyword evidence="7 8" id="KW-0460">Magnesium</keyword>
<dbReference type="AlphaFoldDB" id="A0A9X3LX83"/>
<evidence type="ECO:0000313" key="12">
    <source>
        <dbReference type="EMBL" id="MCZ9294448.1"/>
    </source>
</evidence>
<accession>A0A9X3LX83</accession>
<feature type="active site" evidence="8">
    <location>
        <position position="57"/>
    </location>
</feature>
<keyword evidence="1 8" id="KW-0963">Cytoplasm</keyword>
<comment type="similarity">
    <text evidence="8">Belongs to the FGAMS family.</text>
</comment>
<dbReference type="PANTHER" id="PTHR43555">
    <property type="entry name" value="PHOSPHORIBOSYLFORMYLGLYCINAMIDINE SYNTHASE SUBUNIT PURL"/>
    <property type="match status" value="1"/>
</dbReference>
<dbReference type="HAMAP" id="MF_00420">
    <property type="entry name" value="PurL_2"/>
    <property type="match status" value="1"/>
</dbReference>
<dbReference type="CDD" id="cd02203">
    <property type="entry name" value="PurL_repeat1"/>
    <property type="match status" value="1"/>
</dbReference>
<dbReference type="GO" id="GO:0004642">
    <property type="term" value="F:phosphoribosylformylglycinamidine synthase activity"/>
    <property type="evidence" value="ECO:0007669"/>
    <property type="project" value="UniProtKB-UniRule"/>
</dbReference>
<feature type="binding site" evidence="8">
    <location>
        <position position="129"/>
    </location>
    <ligand>
        <name>substrate</name>
    </ligand>
</feature>
<dbReference type="InterPro" id="IPR036921">
    <property type="entry name" value="PurM-like_N_sf"/>
</dbReference>
<evidence type="ECO:0000256" key="1">
    <source>
        <dbReference type="ARBA" id="ARBA00022490"/>
    </source>
</evidence>
<dbReference type="GO" id="GO:0000287">
    <property type="term" value="F:magnesium ion binding"/>
    <property type="evidence" value="ECO:0007669"/>
    <property type="project" value="UniProtKB-UniRule"/>
</dbReference>
<keyword evidence="13" id="KW-1185">Reference proteome</keyword>
<evidence type="ECO:0000259" key="9">
    <source>
        <dbReference type="Pfam" id="PF00586"/>
    </source>
</evidence>
<feature type="binding site" evidence="8">
    <location>
        <position position="282"/>
    </location>
    <ligand>
        <name>Mg(2+)</name>
        <dbReference type="ChEBI" id="CHEBI:18420"/>
        <label>2</label>
    </ligand>
</feature>
<dbReference type="GO" id="GO:0005737">
    <property type="term" value="C:cytoplasm"/>
    <property type="evidence" value="ECO:0007669"/>
    <property type="project" value="UniProtKB-SubCell"/>
</dbReference>
<evidence type="ECO:0000256" key="6">
    <source>
        <dbReference type="ARBA" id="ARBA00022840"/>
    </source>
</evidence>
<evidence type="ECO:0000259" key="10">
    <source>
        <dbReference type="Pfam" id="PF02769"/>
    </source>
</evidence>
<dbReference type="Gene3D" id="3.90.650.10">
    <property type="entry name" value="PurM-like C-terminal domain"/>
    <property type="match status" value="2"/>
</dbReference>
<reference evidence="12" key="1">
    <citation type="submission" date="2022-02" db="EMBL/GenBank/DDBJ databases">
        <title>Corynebacterium sp. from urogenital microbiome.</title>
        <authorList>
            <person name="Cappelli E.A."/>
            <person name="Ribeiro T.G."/>
            <person name="Peixe L."/>
        </authorList>
    </citation>
    <scope>NUCLEOTIDE SEQUENCE</scope>
    <source>
        <strain evidence="12">C8Ua_172</strain>
    </source>
</reference>
<dbReference type="Pfam" id="PF18072">
    <property type="entry name" value="FGAR-AT_linker"/>
    <property type="match status" value="1"/>
</dbReference>